<dbReference type="KEGG" id="msw:MSSIT_0015"/>
<keyword evidence="2" id="KW-1185">Reference proteome</keyword>
<proteinExistence type="predicted"/>
<dbReference type="InterPro" id="IPR002838">
    <property type="entry name" value="AIM24"/>
</dbReference>
<protein>
    <submittedName>
        <fullName evidence="1">DUF124 domain-containing protein</fullName>
    </submittedName>
</protein>
<evidence type="ECO:0000313" key="2">
    <source>
        <dbReference type="Proteomes" id="UP000033111"/>
    </source>
</evidence>
<dbReference type="EMBL" id="CP009506">
    <property type="protein sequence ID" value="AKB26734.1"/>
    <property type="molecule type" value="Genomic_DNA"/>
</dbReference>
<dbReference type="InterPro" id="IPR036983">
    <property type="entry name" value="AIM24_sf"/>
</dbReference>
<dbReference type="SUPFAM" id="SSF51219">
    <property type="entry name" value="TRAP-like"/>
    <property type="match status" value="1"/>
</dbReference>
<reference evidence="1 2" key="1">
    <citation type="submission" date="2014-07" db="EMBL/GenBank/DDBJ databases">
        <title>Methanogenic archaea and the global carbon cycle.</title>
        <authorList>
            <person name="Henriksen J.R."/>
            <person name="Luke J."/>
            <person name="Reinhart S."/>
            <person name="Benedict M.N."/>
            <person name="Youngblut N.D."/>
            <person name="Metcalf M.E."/>
            <person name="Whitaker R.J."/>
            <person name="Metcalf W.W."/>
        </authorList>
    </citation>
    <scope>NUCLEOTIDE SEQUENCE [LARGE SCALE GENOMIC DNA]</scope>
    <source>
        <strain evidence="1 2">T4/M</strain>
    </source>
</reference>
<sequence>MADDIDYEIIGNDMQIVEIELDPGEAVQAEAGAMAYMGPGIQMQTSMGSEGGGLLGGLKKGLKRALTGESFFITNFIHKGSGKGHVAFAAPYPGKIIPLDLSKFGGSILCQKDAFLCAARGVDVEVAFTRKIGTGLFGGEGFILQRLRGNGFAFVHIGGTVVRKDLAPGETYHVDTGCVAAFTETVNYDITWSKDFKNALFGGEGIVLATLTGPGTVYMQSLPFSRLADRIYAASTSNQNRGEQTGIGGSDILGGLIGGDKSF</sequence>
<dbReference type="RefSeq" id="WP_082088827.1">
    <property type="nucleotide sequence ID" value="NZ_CP009506.1"/>
</dbReference>
<dbReference type="PANTHER" id="PTHR43657">
    <property type="entry name" value="TRYPTOPHAN RNA-BINDING ATTENUATOR PROTEIN-LIKE PROTEIN"/>
    <property type="match status" value="1"/>
</dbReference>
<dbReference type="NCBIfam" id="TIGR00266">
    <property type="entry name" value="TIGR00266 family protein"/>
    <property type="match status" value="1"/>
</dbReference>
<dbReference type="GeneID" id="24858751"/>
<dbReference type="AlphaFoldDB" id="A0A0E3P2T5"/>
<organism evidence="1 2">
    <name type="scientific">Methanosarcina siciliae T4/M</name>
    <dbReference type="NCBI Taxonomy" id="1434120"/>
    <lineage>
        <taxon>Archaea</taxon>
        <taxon>Methanobacteriati</taxon>
        <taxon>Methanobacteriota</taxon>
        <taxon>Stenosarchaea group</taxon>
        <taxon>Methanomicrobia</taxon>
        <taxon>Methanosarcinales</taxon>
        <taxon>Methanosarcinaceae</taxon>
        <taxon>Methanosarcina</taxon>
    </lineage>
</organism>
<dbReference type="InterPro" id="IPR016031">
    <property type="entry name" value="Trp_RNA-bd_attenuator-like_dom"/>
</dbReference>
<dbReference type="OrthoDB" id="7592at2157"/>
<dbReference type="Gene3D" id="3.60.160.10">
    <property type="entry name" value="Mitochondrial biogenesis AIM24"/>
    <property type="match status" value="1"/>
</dbReference>
<dbReference type="PANTHER" id="PTHR43657:SF1">
    <property type="entry name" value="ALTERED INHERITANCE OF MITOCHONDRIA PROTEIN 24, MITOCHONDRIAL"/>
    <property type="match status" value="1"/>
</dbReference>
<name>A0A0E3P2T5_9EURY</name>
<dbReference type="Proteomes" id="UP000033111">
    <property type="component" value="Chromosome"/>
</dbReference>
<dbReference type="PATRIC" id="fig|1434120.4.peg.20"/>
<evidence type="ECO:0000313" key="1">
    <source>
        <dbReference type="EMBL" id="AKB26734.1"/>
    </source>
</evidence>
<gene>
    <name evidence="1" type="ORF">MSSIT_0015</name>
</gene>
<dbReference type="HOGENOM" id="CLU_040551_0_2_2"/>
<accession>A0A0E3P2T5</accession>
<dbReference type="Pfam" id="PF01987">
    <property type="entry name" value="AIM24"/>
    <property type="match status" value="1"/>
</dbReference>